<dbReference type="Proteomes" id="UP000051952">
    <property type="component" value="Unassembled WGS sequence"/>
</dbReference>
<name>A0A0S4JTI3_BODSA</name>
<reference evidence="3" key="1">
    <citation type="submission" date="2015-09" db="EMBL/GenBank/DDBJ databases">
        <authorList>
            <consortium name="Pathogen Informatics"/>
        </authorList>
    </citation>
    <scope>NUCLEOTIDE SEQUENCE [LARGE SCALE GENOMIC DNA]</scope>
    <source>
        <strain evidence="3">Lake Konstanz</strain>
    </source>
</reference>
<evidence type="ECO:0000313" key="2">
    <source>
        <dbReference type="EMBL" id="CUG93532.1"/>
    </source>
</evidence>
<dbReference type="InterPro" id="IPR029063">
    <property type="entry name" value="SAM-dependent_MTases_sf"/>
</dbReference>
<dbReference type="Pfam" id="PF13649">
    <property type="entry name" value="Methyltransf_25"/>
    <property type="match status" value="1"/>
</dbReference>
<dbReference type="PROSITE" id="PS50206">
    <property type="entry name" value="RHODANESE_3"/>
    <property type="match status" value="1"/>
</dbReference>
<gene>
    <name evidence="2" type="ORF">BSAL_43360</name>
</gene>
<protein>
    <submittedName>
        <fullName evidence="2">Rhodanese-like protein, putative</fullName>
    </submittedName>
</protein>
<dbReference type="OrthoDB" id="74240at2759"/>
<dbReference type="Pfam" id="PF00581">
    <property type="entry name" value="Rhodanese"/>
    <property type="match status" value="1"/>
</dbReference>
<accession>A0A0S4JTI3</accession>
<dbReference type="InterPro" id="IPR041698">
    <property type="entry name" value="Methyltransf_25"/>
</dbReference>
<dbReference type="SUPFAM" id="SSF53335">
    <property type="entry name" value="S-adenosyl-L-methionine-dependent methyltransferases"/>
    <property type="match status" value="1"/>
</dbReference>
<dbReference type="InterPro" id="IPR001763">
    <property type="entry name" value="Rhodanese-like_dom"/>
</dbReference>
<dbReference type="EMBL" id="CYKH01002159">
    <property type="protein sequence ID" value="CUG93532.1"/>
    <property type="molecule type" value="Genomic_DNA"/>
</dbReference>
<dbReference type="CDD" id="cd02440">
    <property type="entry name" value="AdoMet_MTases"/>
    <property type="match status" value="1"/>
</dbReference>
<dbReference type="SUPFAM" id="SSF52821">
    <property type="entry name" value="Rhodanese/Cell cycle control phosphatase"/>
    <property type="match status" value="1"/>
</dbReference>
<dbReference type="Gene3D" id="3.40.250.10">
    <property type="entry name" value="Rhodanese-like domain"/>
    <property type="match status" value="1"/>
</dbReference>
<dbReference type="AlphaFoldDB" id="A0A0S4JTI3"/>
<dbReference type="InterPro" id="IPR036873">
    <property type="entry name" value="Rhodanese-like_dom_sf"/>
</dbReference>
<dbReference type="OMA" id="WFQLPAK"/>
<dbReference type="Gene3D" id="3.40.50.150">
    <property type="entry name" value="Vaccinia Virus protein VP39"/>
    <property type="match status" value="1"/>
</dbReference>
<evidence type="ECO:0000313" key="3">
    <source>
        <dbReference type="Proteomes" id="UP000051952"/>
    </source>
</evidence>
<feature type="domain" description="Rhodanese" evidence="1">
    <location>
        <begin position="14"/>
        <end position="50"/>
    </location>
</feature>
<dbReference type="CDD" id="cd00158">
    <property type="entry name" value="RHOD"/>
    <property type="match status" value="1"/>
</dbReference>
<dbReference type="VEuPathDB" id="TriTrypDB:BSAL_43360"/>
<evidence type="ECO:0000259" key="1">
    <source>
        <dbReference type="PROSITE" id="PS50206"/>
    </source>
</evidence>
<keyword evidence="3" id="KW-1185">Reference proteome</keyword>
<sequence length="279" mass="31274">MTELRVVHNRKICDVRQREEYIASHIAGSVNIPLETLLRLTCALPPRHVPITFVASTVAEHDTCRDIASRMMFTDAIVCLFSELAGAKINHGPPLRSLRLWEPNELLLDTISTVERNIGGPAAAFDMGCGTSRDMIFLEQRGWSVFGFDNRKKLVQQAVAMGNLHQCTVDVALFQLKNHFPIQHASMDLVLMSRFLYRPALAEMLQLPRPGGYLMISHFLEGCQDTEVGTPSTVEGYLLRGELTRLCAASDVPYEVCLDEETLLSDGRPMCRFLARRLS</sequence>
<organism evidence="2 3">
    <name type="scientific">Bodo saltans</name>
    <name type="common">Flagellated protozoan</name>
    <dbReference type="NCBI Taxonomy" id="75058"/>
    <lineage>
        <taxon>Eukaryota</taxon>
        <taxon>Discoba</taxon>
        <taxon>Euglenozoa</taxon>
        <taxon>Kinetoplastea</taxon>
        <taxon>Metakinetoplastina</taxon>
        <taxon>Eubodonida</taxon>
        <taxon>Bodonidae</taxon>
        <taxon>Bodo</taxon>
    </lineage>
</organism>
<proteinExistence type="predicted"/>